<gene>
    <name evidence="4" type="ORF">QYM36_004266</name>
</gene>
<protein>
    <submittedName>
        <fullName evidence="4">Uncharacterized protein</fullName>
    </submittedName>
</protein>
<name>A0AA88I5L9_ARTSF</name>
<keyword evidence="2" id="KW-0812">Transmembrane</keyword>
<comment type="caution">
    <text evidence="4">The sequence shown here is derived from an EMBL/GenBank/DDBJ whole genome shotgun (WGS) entry which is preliminary data.</text>
</comment>
<evidence type="ECO:0000313" key="4">
    <source>
        <dbReference type="EMBL" id="KAK2720321.1"/>
    </source>
</evidence>
<feature type="chain" id="PRO_5041702214" evidence="3">
    <location>
        <begin position="19"/>
        <end position="224"/>
    </location>
</feature>
<organism evidence="4 5">
    <name type="scientific">Artemia franciscana</name>
    <name type="common">Brine shrimp</name>
    <name type="synonym">Artemia sanfranciscana</name>
    <dbReference type="NCBI Taxonomy" id="6661"/>
    <lineage>
        <taxon>Eukaryota</taxon>
        <taxon>Metazoa</taxon>
        <taxon>Ecdysozoa</taxon>
        <taxon>Arthropoda</taxon>
        <taxon>Crustacea</taxon>
        <taxon>Branchiopoda</taxon>
        <taxon>Anostraca</taxon>
        <taxon>Artemiidae</taxon>
        <taxon>Artemia</taxon>
    </lineage>
</organism>
<dbReference type="Proteomes" id="UP001187531">
    <property type="component" value="Unassembled WGS sequence"/>
</dbReference>
<evidence type="ECO:0000256" key="1">
    <source>
        <dbReference type="SAM" id="MobiDB-lite"/>
    </source>
</evidence>
<feature type="region of interest" description="Disordered" evidence="1">
    <location>
        <begin position="155"/>
        <end position="196"/>
    </location>
</feature>
<keyword evidence="5" id="KW-1185">Reference proteome</keyword>
<reference evidence="4" key="1">
    <citation type="submission" date="2023-07" db="EMBL/GenBank/DDBJ databases">
        <title>Chromosome-level genome assembly of Artemia franciscana.</title>
        <authorList>
            <person name="Jo E."/>
        </authorList>
    </citation>
    <scope>NUCLEOTIDE SEQUENCE</scope>
    <source>
        <tissue evidence="4">Whole body</tissue>
    </source>
</reference>
<sequence>MKYLLLLLVLGLALTCHGYPKGSKAGSRSLSRRSRMSGYYQPLAANKPHAHPFEEPSYIGAFGILAIILGIIFLLVLTYYALKFYCDRKWDEKPEENMNNYAHLSDTLPLGDYKKTKGKDSTLENKEPATEHKIRYGFNMALLGNGPTSHKDYLVNSDYKNGDMNVDQPDHHSVHSLNETDESSISPSPSTDQKEVVEDTVLETRISQTELSVPLRKDEIETTI</sequence>
<evidence type="ECO:0000256" key="2">
    <source>
        <dbReference type="SAM" id="Phobius"/>
    </source>
</evidence>
<accession>A0AA88I5L9</accession>
<proteinExistence type="predicted"/>
<evidence type="ECO:0000313" key="5">
    <source>
        <dbReference type="Proteomes" id="UP001187531"/>
    </source>
</evidence>
<feature type="transmembrane region" description="Helical" evidence="2">
    <location>
        <begin position="58"/>
        <end position="82"/>
    </location>
</feature>
<keyword evidence="3" id="KW-0732">Signal</keyword>
<evidence type="ECO:0000256" key="3">
    <source>
        <dbReference type="SAM" id="SignalP"/>
    </source>
</evidence>
<feature type="signal peptide" evidence="3">
    <location>
        <begin position="1"/>
        <end position="18"/>
    </location>
</feature>
<dbReference type="EMBL" id="JAVRJZ010000007">
    <property type="protein sequence ID" value="KAK2720321.1"/>
    <property type="molecule type" value="Genomic_DNA"/>
</dbReference>
<dbReference type="AlphaFoldDB" id="A0AA88I5L9"/>
<keyword evidence="2" id="KW-0472">Membrane</keyword>
<keyword evidence="2" id="KW-1133">Transmembrane helix</keyword>